<keyword evidence="5" id="KW-0829">Tyrosine-protein kinase</keyword>
<dbReference type="InterPro" id="IPR000719">
    <property type="entry name" value="Prot_kinase_dom"/>
</dbReference>
<dbReference type="Gene3D" id="3.30.200.20">
    <property type="entry name" value="Phosphorylase Kinase, domain 1"/>
    <property type="match status" value="1"/>
</dbReference>
<keyword evidence="2 7" id="KW-0547">Nucleotide-binding</keyword>
<dbReference type="InterPro" id="IPR011009">
    <property type="entry name" value="Kinase-like_dom_sf"/>
</dbReference>
<dbReference type="GO" id="GO:0043235">
    <property type="term" value="C:receptor complex"/>
    <property type="evidence" value="ECO:0007669"/>
    <property type="project" value="TreeGrafter"/>
</dbReference>
<dbReference type="AlphaFoldDB" id="E2CA03"/>
<protein>
    <submittedName>
        <fullName evidence="10">Fibroblast growth factor receptor</fullName>
    </submittedName>
</protein>
<keyword evidence="8" id="KW-0460">Magnesium</keyword>
<evidence type="ECO:0000256" key="4">
    <source>
        <dbReference type="ARBA" id="ARBA00022840"/>
    </source>
</evidence>
<dbReference type="OrthoDB" id="3256376at2759"/>
<keyword evidence="11" id="KW-1185">Reference proteome</keyword>
<dbReference type="FunFam" id="1.10.510.10:FF:000554">
    <property type="entry name" value="Predicted protein"/>
    <property type="match status" value="1"/>
</dbReference>
<dbReference type="InterPro" id="IPR050122">
    <property type="entry name" value="RTK"/>
</dbReference>
<dbReference type="Gene3D" id="1.10.510.10">
    <property type="entry name" value="Transferase(Phosphotransferase) domain 1"/>
    <property type="match status" value="1"/>
</dbReference>
<feature type="binding site" evidence="7">
    <location>
        <position position="144"/>
    </location>
    <ligand>
        <name>ATP</name>
        <dbReference type="ChEBI" id="CHEBI:30616"/>
    </ligand>
</feature>
<evidence type="ECO:0000259" key="9">
    <source>
        <dbReference type="PROSITE" id="PS50011"/>
    </source>
</evidence>
<dbReference type="GO" id="GO:0007169">
    <property type="term" value="P:cell surface receptor protein tyrosine kinase signaling pathway"/>
    <property type="evidence" value="ECO:0007669"/>
    <property type="project" value="TreeGrafter"/>
</dbReference>
<dbReference type="Proteomes" id="UP000008237">
    <property type="component" value="Unassembled WGS sequence"/>
</dbReference>
<dbReference type="PRINTS" id="PR00109">
    <property type="entry name" value="TYRKINASE"/>
</dbReference>
<dbReference type="Pfam" id="PF07714">
    <property type="entry name" value="PK_Tyr_Ser-Thr"/>
    <property type="match status" value="1"/>
</dbReference>
<evidence type="ECO:0000256" key="5">
    <source>
        <dbReference type="ARBA" id="ARBA00023137"/>
    </source>
</evidence>
<dbReference type="InterPro" id="IPR020635">
    <property type="entry name" value="Tyr_kinase_cat_dom"/>
</dbReference>
<dbReference type="InParanoid" id="E2CA03"/>
<dbReference type="SUPFAM" id="SSF56112">
    <property type="entry name" value="Protein kinase-like (PK-like)"/>
    <property type="match status" value="1"/>
</dbReference>
<dbReference type="PIRSF" id="PIRSF000615">
    <property type="entry name" value="TyrPK_CSF1-R"/>
    <property type="match status" value="1"/>
</dbReference>
<dbReference type="GO" id="GO:0005886">
    <property type="term" value="C:plasma membrane"/>
    <property type="evidence" value="ECO:0007669"/>
    <property type="project" value="TreeGrafter"/>
</dbReference>
<feature type="domain" description="Protein kinase" evidence="9">
    <location>
        <begin position="1"/>
        <end position="279"/>
    </location>
</feature>
<evidence type="ECO:0000256" key="1">
    <source>
        <dbReference type="ARBA" id="ARBA00022679"/>
    </source>
</evidence>
<dbReference type="PROSITE" id="PS00109">
    <property type="entry name" value="PROTEIN_KINASE_TYR"/>
    <property type="match status" value="1"/>
</dbReference>
<sequence length="295" mass="33854">MDTLVAVKMSQCSDLANESEARRQLLEEIETMKTAGSHQHLVSLIGYCTSPDNPICILLEYMEGGDLLAYLHSKRKIESDVIPLCSFEKSVSRYVNIIEKDKFKDEDLHDTIEKQQFMKFALDIARGMEYLETKEITHRDLAARNILLTSDLTLKISDFGLSRNGIYVINNIAGKVRQLPIRWMSPEAVRDYTFSSKSDVWSFGIVLWEIGTLGSFPYPNIQDEDLLRYLTQDKCRLTCPDTISHDIYEIMCSCWNTTPQNRPSFAQLVLDLQTLHESLYSVHETSNPCYMLLSQ</sequence>
<feature type="active site" description="Proton acceptor" evidence="6">
    <location>
        <position position="140"/>
    </location>
</feature>
<keyword evidence="1" id="KW-0808">Transferase</keyword>
<reference evidence="10 11" key="1">
    <citation type="journal article" date="2010" name="Science">
        <title>Genomic comparison of the ants Camponotus floridanus and Harpegnathos saltator.</title>
        <authorList>
            <person name="Bonasio R."/>
            <person name="Zhang G."/>
            <person name="Ye C."/>
            <person name="Mutti N.S."/>
            <person name="Fang X."/>
            <person name="Qin N."/>
            <person name="Donahue G."/>
            <person name="Yang P."/>
            <person name="Li Q."/>
            <person name="Li C."/>
            <person name="Zhang P."/>
            <person name="Huang Z."/>
            <person name="Berger S.L."/>
            <person name="Reinberg D."/>
            <person name="Wang J."/>
            <person name="Liebig J."/>
        </authorList>
    </citation>
    <scope>NUCLEOTIDE SEQUENCE [LARGE SCALE GENOMIC DNA]</scope>
    <source>
        <strain evidence="10 11">R22 G/1</strain>
    </source>
</reference>
<dbReference type="PROSITE" id="PS50011">
    <property type="entry name" value="PROTEIN_KINASE_DOM"/>
    <property type="match status" value="1"/>
</dbReference>
<dbReference type="InterPro" id="IPR008266">
    <property type="entry name" value="Tyr_kinase_AS"/>
</dbReference>
<dbReference type="GO" id="GO:0004714">
    <property type="term" value="F:transmembrane receptor protein tyrosine kinase activity"/>
    <property type="evidence" value="ECO:0007669"/>
    <property type="project" value="TreeGrafter"/>
</dbReference>
<proteinExistence type="predicted"/>
<evidence type="ECO:0000256" key="2">
    <source>
        <dbReference type="ARBA" id="ARBA00022741"/>
    </source>
</evidence>
<feature type="binding site" evidence="7">
    <location>
        <position position="8"/>
    </location>
    <ligand>
        <name>ATP</name>
        <dbReference type="ChEBI" id="CHEBI:30616"/>
    </ligand>
</feature>
<dbReference type="EMBL" id="GL453916">
    <property type="protein sequence ID" value="EFN75240.1"/>
    <property type="molecule type" value="Genomic_DNA"/>
</dbReference>
<feature type="binding site" evidence="8">
    <location>
        <position position="145"/>
    </location>
    <ligand>
        <name>Mg(2+)</name>
        <dbReference type="ChEBI" id="CHEBI:18420"/>
    </ligand>
</feature>
<dbReference type="InterPro" id="IPR001245">
    <property type="entry name" value="Ser-Thr/Tyr_kinase_cat_dom"/>
</dbReference>
<evidence type="ECO:0000256" key="3">
    <source>
        <dbReference type="ARBA" id="ARBA00022777"/>
    </source>
</evidence>
<dbReference type="GO" id="GO:0046872">
    <property type="term" value="F:metal ion binding"/>
    <property type="evidence" value="ECO:0007669"/>
    <property type="project" value="UniProtKB-KW"/>
</dbReference>
<gene>
    <name evidence="10" type="ORF">EAI_01614</name>
</gene>
<evidence type="ECO:0000313" key="11">
    <source>
        <dbReference type="Proteomes" id="UP000008237"/>
    </source>
</evidence>
<organism evidence="11">
    <name type="scientific">Harpegnathos saltator</name>
    <name type="common">Jerdon's jumping ant</name>
    <dbReference type="NCBI Taxonomy" id="610380"/>
    <lineage>
        <taxon>Eukaryota</taxon>
        <taxon>Metazoa</taxon>
        <taxon>Ecdysozoa</taxon>
        <taxon>Arthropoda</taxon>
        <taxon>Hexapoda</taxon>
        <taxon>Insecta</taxon>
        <taxon>Pterygota</taxon>
        <taxon>Neoptera</taxon>
        <taxon>Endopterygota</taxon>
        <taxon>Hymenoptera</taxon>
        <taxon>Apocrita</taxon>
        <taxon>Aculeata</taxon>
        <taxon>Formicoidea</taxon>
        <taxon>Formicidae</taxon>
        <taxon>Ponerinae</taxon>
        <taxon>Ponerini</taxon>
        <taxon>Harpegnathos</taxon>
    </lineage>
</organism>
<keyword evidence="10" id="KW-0675">Receptor</keyword>
<dbReference type="CDD" id="cd00192">
    <property type="entry name" value="PTKc"/>
    <property type="match status" value="1"/>
</dbReference>
<keyword evidence="3" id="KW-0418">Kinase</keyword>
<keyword evidence="4 7" id="KW-0067">ATP-binding</keyword>
<evidence type="ECO:0000256" key="8">
    <source>
        <dbReference type="PIRSR" id="PIRSR000615-3"/>
    </source>
</evidence>
<dbReference type="OMA" id="IKEPLTM"/>
<feature type="binding site" evidence="7">
    <location>
        <begin position="60"/>
        <end position="66"/>
    </location>
    <ligand>
        <name>ATP</name>
        <dbReference type="ChEBI" id="CHEBI:30616"/>
    </ligand>
</feature>
<dbReference type="GO" id="GO:0005524">
    <property type="term" value="F:ATP binding"/>
    <property type="evidence" value="ECO:0007669"/>
    <property type="project" value="UniProtKB-KW"/>
</dbReference>
<feature type="binding site" evidence="8">
    <location>
        <position position="158"/>
    </location>
    <ligand>
        <name>Mg(2+)</name>
        <dbReference type="ChEBI" id="CHEBI:18420"/>
    </ligand>
</feature>
<evidence type="ECO:0000256" key="7">
    <source>
        <dbReference type="PIRSR" id="PIRSR000615-2"/>
    </source>
</evidence>
<dbReference type="PANTHER" id="PTHR24416">
    <property type="entry name" value="TYROSINE-PROTEIN KINASE RECEPTOR"/>
    <property type="match status" value="1"/>
</dbReference>
<evidence type="ECO:0000313" key="10">
    <source>
        <dbReference type="EMBL" id="EFN75240.1"/>
    </source>
</evidence>
<dbReference type="STRING" id="610380.E2CA03"/>
<accession>E2CA03</accession>
<name>E2CA03_HARSA</name>
<keyword evidence="8" id="KW-0479">Metal-binding</keyword>
<dbReference type="PANTHER" id="PTHR24416:SF594">
    <property type="entry name" value="PROTEIN KINASE DOMAIN-CONTAINING PROTEIN"/>
    <property type="match status" value="1"/>
</dbReference>
<dbReference type="SMART" id="SM00219">
    <property type="entry name" value="TyrKc"/>
    <property type="match status" value="1"/>
</dbReference>
<evidence type="ECO:0000256" key="6">
    <source>
        <dbReference type="PIRSR" id="PIRSR000615-1"/>
    </source>
</evidence>